<dbReference type="Proteomes" id="UP001367508">
    <property type="component" value="Unassembled WGS sequence"/>
</dbReference>
<proteinExistence type="predicted"/>
<keyword evidence="2" id="KW-1185">Reference proteome</keyword>
<dbReference type="EMBL" id="JAYMYQ010000007">
    <property type="protein sequence ID" value="KAK7320999.1"/>
    <property type="molecule type" value="Genomic_DNA"/>
</dbReference>
<evidence type="ECO:0000313" key="1">
    <source>
        <dbReference type="EMBL" id="KAK7320999.1"/>
    </source>
</evidence>
<sequence>MCTHGFACTCVRPLPFHLFDPVVEGASNSFHLRAKVPGEPFIPPSPIVLLERGHHLSGVNVRLWIAELIFLEVKYRGCLQPLNILFITSFSLGITANSTKRNFTREMSSKNRQGVSHSVTSTVPLSTAPLETLSTIQEIPSVSLSGSDFGLQTWLYLWHSRLMVPDLNSLDLLKPISGFQVQDFEIFTAFATFMASLLPIDRFSLK</sequence>
<accession>A0AAN9KPE0</accession>
<evidence type="ECO:0000313" key="2">
    <source>
        <dbReference type="Proteomes" id="UP001367508"/>
    </source>
</evidence>
<organism evidence="1 2">
    <name type="scientific">Canavalia gladiata</name>
    <name type="common">Sword bean</name>
    <name type="synonym">Dolichos gladiatus</name>
    <dbReference type="NCBI Taxonomy" id="3824"/>
    <lineage>
        <taxon>Eukaryota</taxon>
        <taxon>Viridiplantae</taxon>
        <taxon>Streptophyta</taxon>
        <taxon>Embryophyta</taxon>
        <taxon>Tracheophyta</taxon>
        <taxon>Spermatophyta</taxon>
        <taxon>Magnoliopsida</taxon>
        <taxon>eudicotyledons</taxon>
        <taxon>Gunneridae</taxon>
        <taxon>Pentapetalae</taxon>
        <taxon>rosids</taxon>
        <taxon>fabids</taxon>
        <taxon>Fabales</taxon>
        <taxon>Fabaceae</taxon>
        <taxon>Papilionoideae</taxon>
        <taxon>50 kb inversion clade</taxon>
        <taxon>NPAAA clade</taxon>
        <taxon>indigoferoid/millettioid clade</taxon>
        <taxon>Phaseoleae</taxon>
        <taxon>Canavalia</taxon>
    </lineage>
</organism>
<reference evidence="1 2" key="1">
    <citation type="submission" date="2024-01" db="EMBL/GenBank/DDBJ databases">
        <title>The genomes of 5 underutilized Papilionoideae crops provide insights into root nodulation and disease resistanc.</title>
        <authorList>
            <person name="Jiang F."/>
        </authorList>
    </citation>
    <scope>NUCLEOTIDE SEQUENCE [LARGE SCALE GENOMIC DNA]</scope>
    <source>
        <strain evidence="1">LVBAO_FW01</strain>
        <tissue evidence="1">Leaves</tissue>
    </source>
</reference>
<name>A0AAN9KPE0_CANGL</name>
<gene>
    <name evidence="1" type="ORF">VNO77_31034</name>
</gene>
<protein>
    <submittedName>
        <fullName evidence="1">Uncharacterized protein</fullName>
    </submittedName>
</protein>
<dbReference type="AlphaFoldDB" id="A0AAN9KPE0"/>
<comment type="caution">
    <text evidence="1">The sequence shown here is derived from an EMBL/GenBank/DDBJ whole genome shotgun (WGS) entry which is preliminary data.</text>
</comment>